<gene>
    <name evidence="1" type="ORF">WISP_125133</name>
</gene>
<comment type="caution">
    <text evidence="1">The sequence shown here is derived from an EMBL/GenBank/DDBJ whole genome shotgun (WGS) entry which is preliminary data.</text>
</comment>
<evidence type="ECO:0000313" key="1">
    <source>
        <dbReference type="EMBL" id="KAJ7407755.1"/>
    </source>
</evidence>
<organism evidence="1 2">
    <name type="scientific">Willisornis vidua</name>
    <name type="common">Xingu scale-backed antbird</name>
    <dbReference type="NCBI Taxonomy" id="1566151"/>
    <lineage>
        <taxon>Eukaryota</taxon>
        <taxon>Metazoa</taxon>
        <taxon>Chordata</taxon>
        <taxon>Craniata</taxon>
        <taxon>Vertebrata</taxon>
        <taxon>Euteleostomi</taxon>
        <taxon>Archelosauria</taxon>
        <taxon>Archosauria</taxon>
        <taxon>Dinosauria</taxon>
        <taxon>Saurischia</taxon>
        <taxon>Theropoda</taxon>
        <taxon>Coelurosauria</taxon>
        <taxon>Aves</taxon>
        <taxon>Neognathae</taxon>
        <taxon>Neoaves</taxon>
        <taxon>Telluraves</taxon>
        <taxon>Australaves</taxon>
        <taxon>Passeriformes</taxon>
        <taxon>Thamnophilidae</taxon>
        <taxon>Willisornis</taxon>
    </lineage>
</organism>
<proteinExistence type="predicted"/>
<name>A0ABQ9CRI6_9PASS</name>
<protein>
    <submittedName>
        <fullName evidence="1">Uncharacterized protein</fullName>
    </submittedName>
</protein>
<sequence>MGYQLFQLYAVGDSVKGFAEIQIDHIHSLSLVHQVGHLMIKEISYIKKAVSAALDQLGSDEGCGMKCVL</sequence>
<keyword evidence="2" id="KW-1185">Reference proteome</keyword>
<reference evidence="1" key="1">
    <citation type="submission" date="2019-10" db="EMBL/GenBank/DDBJ databases">
        <authorList>
            <person name="Soares A.E.R."/>
            <person name="Aleixo A."/>
            <person name="Schneider P."/>
            <person name="Miyaki C.Y."/>
            <person name="Schneider M.P."/>
            <person name="Mello C."/>
            <person name="Vasconcelos A.T.R."/>
        </authorList>
    </citation>
    <scope>NUCLEOTIDE SEQUENCE</scope>
    <source>
        <tissue evidence="1">Muscle</tissue>
    </source>
</reference>
<accession>A0ABQ9CRI6</accession>
<evidence type="ECO:0000313" key="2">
    <source>
        <dbReference type="Proteomes" id="UP001145742"/>
    </source>
</evidence>
<dbReference type="EMBL" id="WHWB01034583">
    <property type="protein sequence ID" value="KAJ7407755.1"/>
    <property type="molecule type" value="Genomic_DNA"/>
</dbReference>
<dbReference type="Proteomes" id="UP001145742">
    <property type="component" value="Unassembled WGS sequence"/>
</dbReference>